<dbReference type="RefSeq" id="WP_213682209.1">
    <property type="nucleotide sequence ID" value="NZ_CP074572.1"/>
</dbReference>
<keyword evidence="5" id="KW-0227">DNA damage</keyword>
<evidence type="ECO:0000256" key="4">
    <source>
        <dbReference type="ARBA" id="ARBA00022723"/>
    </source>
</evidence>
<dbReference type="Gene3D" id="3.30.310.20">
    <property type="entry name" value="DNA-3-methyladenine glycosylase AlkA, N-terminal domain"/>
    <property type="match status" value="1"/>
</dbReference>
<evidence type="ECO:0000256" key="5">
    <source>
        <dbReference type="ARBA" id="ARBA00022763"/>
    </source>
</evidence>
<keyword evidence="2" id="KW-0489">Methyltransferase</keyword>
<dbReference type="SUPFAM" id="SSF57884">
    <property type="entry name" value="Ada DNA repair protein, N-terminal domain (N-Ada 10)"/>
    <property type="match status" value="1"/>
</dbReference>
<evidence type="ECO:0000256" key="10">
    <source>
        <dbReference type="ARBA" id="ARBA00023163"/>
    </source>
</evidence>
<dbReference type="InterPro" id="IPR010316">
    <property type="entry name" value="AlkA_N"/>
</dbReference>
<evidence type="ECO:0000256" key="7">
    <source>
        <dbReference type="ARBA" id="ARBA00023015"/>
    </source>
</evidence>
<dbReference type="Pfam" id="PF02805">
    <property type="entry name" value="Ada_Zn_binding"/>
    <property type="match status" value="1"/>
</dbReference>
<dbReference type="InterPro" id="IPR011257">
    <property type="entry name" value="DNA_glycosylase"/>
</dbReference>
<dbReference type="InterPro" id="IPR009057">
    <property type="entry name" value="Homeodomain-like_sf"/>
</dbReference>
<keyword evidence="8" id="KW-0238">DNA-binding</keyword>
<dbReference type="InterPro" id="IPR018062">
    <property type="entry name" value="HTH_AraC-typ_CS"/>
</dbReference>
<evidence type="ECO:0000256" key="11">
    <source>
        <dbReference type="ARBA" id="ARBA00023204"/>
    </source>
</evidence>
<feature type="domain" description="HTH araC/xylS-type" evidence="12">
    <location>
        <begin position="90"/>
        <end position="191"/>
    </location>
</feature>
<evidence type="ECO:0000256" key="2">
    <source>
        <dbReference type="ARBA" id="ARBA00022603"/>
    </source>
</evidence>
<keyword evidence="14" id="KW-1185">Reference proteome</keyword>
<gene>
    <name evidence="13" type="ORF">KHX94_02220</name>
</gene>
<dbReference type="Gene3D" id="1.10.10.60">
    <property type="entry name" value="Homeodomain-like"/>
    <property type="match status" value="1"/>
</dbReference>
<comment type="cofactor">
    <cofactor evidence="1">
        <name>Zn(2+)</name>
        <dbReference type="ChEBI" id="CHEBI:29105"/>
    </cofactor>
</comment>
<dbReference type="EMBL" id="CP074572">
    <property type="protein sequence ID" value="QVK23589.1"/>
    <property type="molecule type" value="Genomic_DNA"/>
</dbReference>
<reference evidence="13 14" key="1">
    <citation type="journal article" date="2012" name="Int. J. Syst. Evol. Microbiol.">
        <title>Shewanella dokdonensis sp. nov., isolated from seawater.</title>
        <authorList>
            <person name="Sung H.R."/>
            <person name="Yoon J.H."/>
            <person name="Ghim S.Y."/>
        </authorList>
    </citation>
    <scope>NUCLEOTIDE SEQUENCE [LARGE SCALE GENOMIC DNA]</scope>
    <source>
        <strain evidence="13 14">DSM 23626</strain>
    </source>
</reference>
<evidence type="ECO:0000256" key="9">
    <source>
        <dbReference type="ARBA" id="ARBA00023159"/>
    </source>
</evidence>
<keyword evidence="4" id="KW-0479">Metal-binding</keyword>
<keyword evidence="6" id="KW-0862">Zinc</keyword>
<dbReference type="InterPro" id="IPR051912">
    <property type="entry name" value="Alkylbase_DNA_Glycosylase/TA"/>
</dbReference>
<evidence type="ECO:0000256" key="6">
    <source>
        <dbReference type="ARBA" id="ARBA00022833"/>
    </source>
</evidence>
<dbReference type="Gene3D" id="1.10.340.30">
    <property type="entry name" value="Hypothetical protein, domain 2"/>
    <property type="match status" value="1"/>
</dbReference>
<dbReference type="SUPFAM" id="SSF48150">
    <property type="entry name" value="DNA-glycosylase"/>
    <property type="match status" value="1"/>
</dbReference>
<evidence type="ECO:0000313" key="13">
    <source>
        <dbReference type="EMBL" id="QVK23589.1"/>
    </source>
</evidence>
<protein>
    <submittedName>
        <fullName evidence="13">Helix-turn-helix domain-containing protein</fullName>
    </submittedName>
</protein>
<dbReference type="Pfam" id="PF12833">
    <property type="entry name" value="HTH_18"/>
    <property type="match status" value="1"/>
</dbReference>
<accession>A0ABX8DFV4</accession>
<dbReference type="SMART" id="SM01009">
    <property type="entry name" value="AlkA_N"/>
    <property type="match status" value="1"/>
</dbReference>
<evidence type="ECO:0000313" key="14">
    <source>
        <dbReference type="Proteomes" id="UP000676428"/>
    </source>
</evidence>
<dbReference type="InterPro" id="IPR018060">
    <property type="entry name" value="HTH_AraC"/>
</dbReference>
<sequence length="513" mass="56521">MSISSLSTAICRQARLSRDPRFDGRFFVGVLSTGIYCRPVCPAVSASEKNVQYFASAAAAAASGLRPCLRCRPESAPGSSAWRGTRTTLERAMCLIEQGALNGDTQQAVELLAQRLGISSRWLRKLFADALGTSPLQYAIYCRLLFAKQLLHETDMPVTQVALASGFNSIRRFNEVFQQRLQLTPSAIRHRPAVESAPANIALYLSYRPPYAWQSLRQFLQQRAVAGMEWFEQHDEQGYGRTLVVKQLQQQLRGWFFAVNEPEQHRFKVEVALVADDALSLLPMWLRQLRQVLDLDAEPAAINRGLSALLHLLPQLQLQPGLRLPGCGSVAEAGVRAILGQQVSLSQATQLLRQLLQQAGETLQINGRDCVFFPALTALTGAVCAALPMPQSRQQTLQRLADYLQTVTQPSTADQALLDDWQTLKGIGPWTVAYAAMRGLSAPDVLLSGDLVVKKQLLQLLPATAAADMKTTMQQIVATASPWGSYLTLTLWQQAAANNTTNNPNSDNRRSRI</sequence>
<keyword evidence="10" id="KW-0804">Transcription</keyword>
<keyword evidence="9" id="KW-0010">Activator</keyword>
<evidence type="ECO:0000256" key="1">
    <source>
        <dbReference type="ARBA" id="ARBA00001947"/>
    </source>
</evidence>
<name>A0ABX8DFV4_9GAMM</name>
<proteinExistence type="predicted"/>
<dbReference type="InterPro" id="IPR035451">
    <property type="entry name" value="Ada-like_dom_sf"/>
</dbReference>
<dbReference type="PROSITE" id="PS00041">
    <property type="entry name" value="HTH_ARAC_FAMILY_1"/>
    <property type="match status" value="1"/>
</dbReference>
<dbReference type="PANTHER" id="PTHR43003:SF13">
    <property type="entry name" value="DNA-3-METHYLADENINE GLYCOSYLASE 2"/>
    <property type="match status" value="1"/>
</dbReference>
<keyword evidence="3" id="KW-0808">Transferase</keyword>
<keyword evidence="11" id="KW-0234">DNA repair</keyword>
<keyword evidence="7" id="KW-0805">Transcription regulation</keyword>
<dbReference type="Proteomes" id="UP000676428">
    <property type="component" value="Chromosome"/>
</dbReference>
<dbReference type="PANTHER" id="PTHR43003">
    <property type="entry name" value="DNA-3-METHYLADENINE GLYCOSYLASE"/>
    <property type="match status" value="1"/>
</dbReference>
<dbReference type="InterPro" id="IPR037046">
    <property type="entry name" value="AlkA_N_sf"/>
</dbReference>
<dbReference type="SUPFAM" id="SSF55945">
    <property type="entry name" value="TATA-box binding protein-like"/>
    <property type="match status" value="1"/>
</dbReference>
<dbReference type="SUPFAM" id="SSF46689">
    <property type="entry name" value="Homeodomain-like"/>
    <property type="match status" value="1"/>
</dbReference>
<evidence type="ECO:0000259" key="12">
    <source>
        <dbReference type="PROSITE" id="PS01124"/>
    </source>
</evidence>
<dbReference type="InterPro" id="IPR004026">
    <property type="entry name" value="Ada_DNA_repair_Zn-bd"/>
</dbReference>
<dbReference type="Gene3D" id="3.40.10.10">
    <property type="entry name" value="DNA Methylphosphotriester Repair Domain"/>
    <property type="match status" value="1"/>
</dbReference>
<dbReference type="SMART" id="SM00342">
    <property type="entry name" value="HTH_ARAC"/>
    <property type="match status" value="1"/>
</dbReference>
<dbReference type="Pfam" id="PF06029">
    <property type="entry name" value="AlkA_N"/>
    <property type="match status" value="1"/>
</dbReference>
<evidence type="ECO:0000256" key="3">
    <source>
        <dbReference type="ARBA" id="ARBA00022679"/>
    </source>
</evidence>
<organism evidence="13 14">
    <name type="scientific">Shewanella dokdonensis</name>
    <dbReference type="NCBI Taxonomy" id="712036"/>
    <lineage>
        <taxon>Bacteria</taxon>
        <taxon>Pseudomonadati</taxon>
        <taxon>Pseudomonadota</taxon>
        <taxon>Gammaproteobacteria</taxon>
        <taxon>Alteromonadales</taxon>
        <taxon>Shewanellaceae</taxon>
        <taxon>Shewanella</taxon>
    </lineage>
</organism>
<evidence type="ECO:0000256" key="8">
    <source>
        <dbReference type="ARBA" id="ARBA00023125"/>
    </source>
</evidence>
<dbReference type="PROSITE" id="PS01124">
    <property type="entry name" value="HTH_ARAC_FAMILY_2"/>
    <property type="match status" value="1"/>
</dbReference>